<organism evidence="11 12">
    <name type="scientific">Blastopirellula marina</name>
    <dbReference type="NCBI Taxonomy" id="124"/>
    <lineage>
        <taxon>Bacteria</taxon>
        <taxon>Pseudomonadati</taxon>
        <taxon>Planctomycetota</taxon>
        <taxon>Planctomycetia</taxon>
        <taxon>Pirellulales</taxon>
        <taxon>Pirellulaceae</taxon>
        <taxon>Blastopirellula</taxon>
    </lineage>
</organism>
<dbReference type="OrthoDB" id="9771372at2"/>
<comment type="subcellular location">
    <subcellularLocation>
        <location evidence="1">Cell membrane</location>
        <topology evidence="1">Multi-pass membrane protein</topology>
    </subcellularLocation>
</comment>
<evidence type="ECO:0000256" key="6">
    <source>
        <dbReference type="ARBA" id="ARBA00023004"/>
    </source>
</evidence>
<feature type="transmembrane region" description="Helical" evidence="9">
    <location>
        <begin position="199"/>
        <end position="223"/>
    </location>
</feature>
<protein>
    <recommendedName>
        <fullName evidence="10">4Fe-4S ferredoxin-type domain-containing protein</fullName>
    </recommendedName>
</protein>
<feature type="transmembrane region" description="Helical" evidence="9">
    <location>
        <begin position="693"/>
        <end position="714"/>
    </location>
</feature>
<feature type="transmembrane region" description="Helical" evidence="9">
    <location>
        <begin position="421"/>
        <end position="440"/>
    </location>
</feature>
<name>A0A2S8GI49_9BACT</name>
<dbReference type="InterPro" id="IPR019108">
    <property type="entry name" value="Caa3_assmbl_CtaG-rel"/>
</dbReference>
<dbReference type="RefSeq" id="WP_105337506.1">
    <property type="nucleotide sequence ID" value="NZ_PUHZ01000021.1"/>
</dbReference>
<dbReference type="Proteomes" id="UP000237819">
    <property type="component" value="Unassembled WGS sequence"/>
</dbReference>
<feature type="domain" description="4Fe-4S ferredoxin-type" evidence="10">
    <location>
        <begin position="498"/>
        <end position="528"/>
    </location>
</feature>
<feature type="transmembrane region" description="Helical" evidence="9">
    <location>
        <begin position="15"/>
        <end position="34"/>
    </location>
</feature>
<keyword evidence="6" id="KW-0408">Iron</keyword>
<dbReference type="PROSITE" id="PS51379">
    <property type="entry name" value="4FE4S_FER_2"/>
    <property type="match status" value="1"/>
</dbReference>
<keyword evidence="2" id="KW-1003">Cell membrane</keyword>
<keyword evidence="4" id="KW-0479">Metal-binding</keyword>
<dbReference type="GO" id="GO:0005886">
    <property type="term" value="C:plasma membrane"/>
    <property type="evidence" value="ECO:0007669"/>
    <property type="project" value="UniProtKB-SubCell"/>
</dbReference>
<feature type="transmembrane region" description="Helical" evidence="9">
    <location>
        <begin position="550"/>
        <end position="570"/>
    </location>
</feature>
<evidence type="ECO:0000256" key="8">
    <source>
        <dbReference type="ARBA" id="ARBA00023136"/>
    </source>
</evidence>
<feature type="transmembrane region" description="Helical" evidence="9">
    <location>
        <begin position="243"/>
        <end position="265"/>
    </location>
</feature>
<dbReference type="Pfam" id="PF09678">
    <property type="entry name" value="Caa3_CtaG"/>
    <property type="match status" value="1"/>
</dbReference>
<feature type="transmembrane region" description="Helical" evidence="9">
    <location>
        <begin position="726"/>
        <end position="750"/>
    </location>
</feature>
<accession>A0A2S8GI49</accession>
<dbReference type="GO" id="GO:0051536">
    <property type="term" value="F:iron-sulfur cluster binding"/>
    <property type="evidence" value="ECO:0007669"/>
    <property type="project" value="UniProtKB-KW"/>
</dbReference>
<keyword evidence="8 9" id="KW-0472">Membrane</keyword>
<feature type="transmembrane region" description="Helical" evidence="9">
    <location>
        <begin position="169"/>
        <end position="187"/>
    </location>
</feature>
<evidence type="ECO:0000259" key="10">
    <source>
        <dbReference type="PROSITE" id="PS51379"/>
    </source>
</evidence>
<evidence type="ECO:0000256" key="1">
    <source>
        <dbReference type="ARBA" id="ARBA00004651"/>
    </source>
</evidence>
<feature type="transmembrane region" description="Helical" evidence="9">
    <location>
        <begin position="319"/>
        <end position="338"/>
    </location>
</feature>
<dbReference type="EMBL" id="PUHZ01000021">
    <property type="protein sequence ID" value="PQO44107.1"/>
    <property type="molecule type" value="Genomic_DNA"/>
</dbReference>
<evidence type="ECO:0000256" key="5">
    <source>
        <dbReference type="ARBA" id="ARBA00022989"/>
    </source>
</evidence>
<dbReference type="AlphaFoldDB" id="A0A2S8GI49"/>
<feature type="transmembrane region" description="Helical" evidence="9">
    <location>
        <begin position="350"/>
        <end position="376"/>
    </location>
</feature>
<dbReference type="GO" id="GO:0046872">
    <property type="term" value="F:metal ion binding"/>
    <property type="evidence" value="ECO:0007669"/>
    <property type="project" value="UniProtKB-KW"/>
</dbReference>
<dbReference type="PANTHER" id="PTHR30224">
    <property type="entry name" value="ELECTRON TRANSPORT PROTEIN"/>
    <property type="match status" value="1"/>
</dbReference>
<dbReference type="InterPro" id="IPR017896">
    <property type="entry name" value="4Fe4S_Fe-S-bd"/>
</dbReference>
<feature type="transmembrane region" description="Helical" evidence="9">
    <location>
        <begin position="46"/>
        <end position="64"/>
    </location>
</feature>
<evidence type="ECO:0000256" key="7">
    <source>
        <dbReference type="ARBA" id="ARBA00023014"/>
    </source>
</evidence>
<proteinExistence type="predicted"/>
<dbReference type="PROSITE" id="PS00198">
    <property type="entry name" value="4FE4S_FER_1"/>
    <property type="match status" value="1"/>
</dbReference>
<evidence type="ECO:0000256" key="4">
    <source>
        <dbReference type="ARBA" id="ARBA00022723"/>
    </source>
</evidence>
<keyword evidence="7" id="KW-0411">Iron-sulfur</keyword>
<dbReference type="Pfam" id="PF12801">
    <property type="entry name" value="Fer4_5"/>
    <property type="match status" value="2"/>
</dbReference>
<keyword evidence="5 9" id="KW-1133">Transmembrane helix</keyword>
<evidence type="ECO:0000256" key="3">
    <source>
        <dbReference type="ARBA" id="ARBA00022692"/>
    </source>
</evidence>
<evidence type="ECO:0000256" key="9">
    <source>
        <dbReference type="SAM" id="Phobius"/>
    </source>
</evidence>
<feature type="transmembrane region" description="Helical" evidence="9">
    <location>
        <begin position="590"/>
        <end position="609"/>
    </location>
</feature>
<feature type="transmembrane region" description="Helical" evidence="9">
    <location>
        <begin position="397"/>
        <end position="415"/>
    </location>
</feature>
<sequence length="763" mass="84520">MNADFLSAIGSSWQFSPGVFFALLVSGTIYVRGWNALRRRGSNRFPAWRLAAFLGGLLTVYVALQSPLDAMAPFSFQVHMAQHLLLMIVAPPLIWLAAPELPMLAGLPKWFRDEWVRPFACWPRLRYALNWLFRPQVAWIAYVATLWIWHAPGCYQAALESQFWHRVEHAMFLAASLLFWHPVMQPYPSRPTWSRWLLVPYLFLAGVQGTLLSGILTFSPRVLYPHYAAAPNLWNMSPLDDQALAGALMWIPTSIAYIIALFWVVAEQMSSGKASAARHARRPAPIVAAAARQTPTTGPRPSLWAPLLQSRRVRLTLRWTMFALAAIVVIDGLTGPQISPLNLAGVAPWIHWRAVLVITLIVGGNFFCAVCPFTALRGFARRFNLHYAFPKALQNKWPAVALLAVFFWAYEAFSLWDRPLWTSLIIIGFFAAALLFDLLFAQAPFCKYVCPIGQFNFVQSLVSPSQVAARSPDVCAGCRTRDCLAGNQTAPGCQLSLFVPKKQGNLDCTFCLDCADACPHQNITLVQLRPGVDLINDSSRSGVGKYSQRADLAALIVVLLFAALLNAAWMTAPLVNLEDALAQQIGWGRLPVVTAGMLLGLLALPWALMRTLGQASLSADDSAQSWRAPVMKFAPALIPLGLGMWTAHYSFHFFTSSDSILWAAERMANDRLATDFLIGGGECPCCSASSISWLLPLELLLLDVGLCVSLWAAYRIAQREAADARVAFRTFAPWGMFLVLFFLACVWVLLQPMEMRGAYVAGL</sequence>
<reference evidence="11 12" key="1">
    <citation type="submission" date="2018-02" db="EMBL/GenBank/DDBJ databases">
        <title>Comparative genomes isolates from brazilian mangrove.</title>
        <authorList>
            <person name="Araujo J.E."/>
            <person name="Taketani R.G."/>
            <person name="Silva M.C.P."/>
            <person name="Loureco M.V."/>
            <person name="Andreote F.D."/>
        </authorList>
    </citation>
    <scope>NUCLEOTIDE SEQUENCE [LARGE SCALE GENOMIC DNA]</scope>
    <source>
        <strain evidence="11 12">Nap-Phe MGV</strain>
    </source>
</reference>
<feature type="transmembrane region" description="Helical" evidence="9">
    <location>
        <begin position="84"/>
        <end position="107"/>
    </location>
</feature>
<evidence type="ECO:0000313" key="12">
    <source>
        <dbReference type="Proteomes" id="UP000237819"/>
    </source>
</evidence>
<dbReference type="PANTHER" id="PTHR30224:SF4">
    <property type="entry name" value="ELECTRON TRANSPORT PROTEIN YCCM-RELATED"/>
    <property type="match status" value="1"/>
</dbReference>
<gene>
    <name evidence="11" type="ORF">C5Y93_21465</name>
</gene>
<keyword evidence="3 9" id="KW-0812">Transmembrane</keyword>
<dbReference type="InterPro" id="IPR017900">
    <property type="entry name" value="4Fe4S_Fe_S_CS"/>
</dbReference>
<dbReference type="InterPro" id="IPR052378">
    <property type="entry name" value="NosR_regulator"/>
</dbReference>
<feature type="transmembrane region" description="Helical" evidence="9">
    <location>
        <begin position="630"/>
        <end position="651"/>
    </location>
</feature>
<evidence type="ECO:0000256" key="2">
    <source>
        <dbReference type="ARBA" id="ARBA00022475"/>
    </source>
</evidence>
<evidence type="ECO:0000313" key="11">
    <source>
        <dbReference type="EMBL" id="PQO44107.1"/>
    </source>
</evidence>
<comment type="caution">
    <text evidence="11">The sequence shown here is derived from an EMBL/GenBank/DDBJ whole genome shotgun (WGS) entry which is preliminary data.</text>
</comment>
<feature type="transmembrane region" description="Helical" evidence="9">
    <location>
        <begin position="128"/>
        <end position="149"/>
    </location>
</feature>